<keyword evidence="4" id="KW-1185">Reference proteome</keyword>
<dbReference type="Gene3D" id="1.50.10.10">
    <property type="match status" value="1"/>
</dbReference>
<evidence type="ECO:0000259" key="1">
    <source>
        <dbReference type="Pfam" id="PF00723"/>
    </source>
</evidence>
<proteinExistence type="predicted"/>
<dbReference type="InterPro" id="IPR012341">
    <property type="entry name" value="6hp_glycosidase-like_sf"/>
</dbReference>
<sequence>MPLDPNPPFAPFEPVDGYLPIEDHGLIGDGVTTALVARDGSIPWACLPRFDSPATFAALLDRERGGHFTVQPEGLEAGRQRYVEDTGVLVTELRAADGTVEITDALTLQGGADLAEGVACDRQELVRLVRVTEGRVRLDVVLAPRSAGEVQRRSGGWYVRCSGPGSVDLQLFADRELDVPDDDGGDGVGLTAGIDLEEGDTLALSLGWRDSAHRFHPVRPAEAVEQTVEAWRRWIGCFRHDGPQTALVRRSALTLKMLDHFANGAMVAAPTASLPETIAGERNWDYRYAWIRDAAFSVYALRRVGMRAEASAFLGWVLDRVEPEDRPRVMYDIDGRQPVPEELDDELEGYRGSAPVRWGNAAAEQHQHDVFGEVLDCAYQWVDGDGHLDEHLWERLRGFVEHAAEEWDTPDHGIWEVRTPGRVFTYSAALCHVALDRGVRLAEDNGHGGDVDGWRTTAERIRDEILERAWDDERQTLTEHLGGGHLDASLLALPLRRVVPADHPRMVATTEAVVRELGAGDGLLFRYLPELSPDGLEGEEGAFLLCSFWLVDNLAGQGRLDEAEALYDSLCARANPLGLLPEQIDPATGAFLGNFPQAFSHVGVIASSVELARRRQEPA</sequence>
<name>A0A8J3AB32_9ACTN</name>
<dbReference type="InterPro" id="IPR011613">
    <property type="entry name" value="GH15-like"/>
</dbReference>
<dbReference type="SUPFAM" id="SSF48208">
    <property type="entry name" value="Six-hairpin glycosidases"/>
    <property type="match status" value="1"/>
</dbReference>
<protein>
    <submittedName>
        <fullName evidence="3">Glucoamylase</fullName>
    </submittedName>
</protein>
<dbReference type="EMBL" id="BMHA01000014">
    <property type="protein sequence ID" value="GGI09181.1"/>
    <property type="molecule type" value="Genomic_DNA"/>
</dbReference>
<dbReference type="GO" id="GO:0005975">
    <property type="term" value="P:carbohydrate metabolic process"/>
    <property type="evidence" value="ECO:0007669"/>
    <property type="project" value="InterPro"/>
</dbReference>
<organism evidence="3 4">
    <name type="scientific">Egicoccus halophilus</name>
    <dbReference type="NCBI Taxonomy" id="1670830"/>
    <lineage>
        <taxon>Bacteria</taxon>
        <taxon>Bacillati</taxon>
        <taxon>Actinomycetota</taxon>
        <taxon>Nitriliruptoria</taxon>
        <taxon>Egicoccales</taxon>
        <taxon>Egicoccaceae</taxon>
        <taxon>Egicoccus</taxon>
    </lineage>
</organism>
<dbReference type="Proteomes" id="UP000650511">
    <property type="component" value="Unassembled WGS sequence"/>
</dbReference>
<reference evidence="3" key="2">
    <citation type="submission" date="2020-09" db="EMBL/GenBank/DDBJ databases">
        <authorList>
            <person name="Sun Q."/>
            <person name="Zhou Y."/>
        </authorList>
    </citation>
    <scope>NUCLEOTIDE SEQUENCE</scope>
    <source>
        <strain evidence="3">CGMCC 1.14988</strain>
    </source>
</reference>
<gene>
    <name evidence="3" type="ORF">GCM10011354_32800</name>
</gene>
<dbReference type="InterPro" id="IPR008928">
    <property type="entry name" value="6-hairpin_glycosidase_sf"/>
</dbReference>
<dbReference type="AlphaFoldDB" id="A0A8J3AB32"/>
<dbReference type="Pfam" id="PF19291">
    <property type="entry name" value="TREH_N"/>
    <property type="match status" value="1"/>
</dbReference>
<dbReference type="OrthoDB" id="3902805at2"/>
<feature type="domain" description="Trehalase-like N-terminal" evidence="2">
    <location>
        <begin position="20"/>
        <end position="146"/>
    </location>
</feature>
<dbReference type="PANTHER" id="PTHR31616">
    <property type="entry name" value="TREHALASE"/>
    <property type="match status" value="1"/>
</dbReference>
<dbReference type="InterPro" id="IPR045582">
    <property type="entry name" value="Trehalase-like_N"/>
</dbReference>
<comment type="caution">
    <text evidence="3">The sequence shown here is derived from an EMBL/GenBank/DDBJ whole genome shotgun (WGS) entry which is preliminary data.</text>
</comment>
<dbReference type="Pfam" id="PF00723">
    <property type="entry name" value="Glyco_hydro_15"/>
    <property type="match status" value="1"/>
</dbReference>
<reference evidence="3" key="1">
    <citation type="journal article" date="2014" name="Int. J. Syst. Evol. Microbiol.">
        <title>Complete genome sequence of Corynebacterium casei LMG S-19264T (=DSM 44701T), isolated from a smear-ripened cheese.</title>
        <authorList>
            <consortium name="US DOE Joint Genome Institute (JGI-PGF)"/>
            <person name="Walter F."/>
            <person name="Albersmeier A."/>
            <person name="Kalinowski J."/>
            <person name="Ruckert C."/>
        </authorList>
    </citation>
    <scope>NUCLEOTIDE SEQUENCE</scope>
    <source>
        <strain evidence="3">CGMCC 1.14988</strain>
    </source>
</reference>
<feature type="domain" description="GH15-like" evidence="1">
    <location>
        <begin position="244"/>
        <end position="606"/>
    </location>
</feature>
<evidence type="ECO:0000313" key="3">
    <source>
        <dbReference type="EMBL" id="GGI09181.1"/>
    </source>
</evidence>
<evidence type="ECO:0000259" key="2">
    <source>
        <dbReference type="Pfam" id="PF19291"/>
    </source>
</evidence>
<evidence type="ECO:0000313" key="4">
    <source>
        <dbReference type="Proteomes" id="UP000650511"/>
    </source>
</evidence>
<dbReference type="PANTHER" id="PTHR31616:SF0">
    <property type="entry name" value="GLUCAN 1,4-ALPHA-GLUCOSIDASE"/>
    <property type="match status" value="1"/>
</dbReference>
<dbReference type="GO" id="GO:0004553">
    <property type="term" value="F:hydrolase activity, hydrolyzing O-glycosyl compounds"/>
    <property type="evidence" value="ECO:0007669"/>
    <property type="project" value="UniProtKB-ARBA"/>
</dbReference>
<dbReference type="RefSeq" id="WP_130650263.1">
    <property type="nucleotide sequence ID" value="NZ_BMHA01000014.1"/>
</dbReference>
<accession>A0A8J3AB32</accession>